<dbReference type="EMBL" id="CP126980">
    <property type="protein sequence ID" value="WIM97325.1"/>
    <property type="molecule type" value="Genomic_DNA"/>
</dbReference>
<feature type="region of interest" description="Disordered" evidence="1">
    <location>
        <begin position="173"/>
        <end position="209"/>
    </location>
</feature>
<name>A0ABY8WKE1_9ACTN</name>
<keyword evidence="3" id="KW-1185">Reference proteome</keyword>
<dbReference type="InterPro" id="IPR046036">
    <property type="entry name" value="DUF5994"/>
</dbReference>
<organism evidence="2 3">
    <name type="scientific">Actinoplanes oblitus</name>
    <dbReference type="NCBI Taxonomy" id="3040509"/>
    <lineage>
        <taxon>Bacteria</taxon>
        <taxon>Bacillati</taxon>
        <taxon>Actinomycetota</taxon>
        <taxon>Actinomycetes</taxon>
        <taxon>Micromonosporales</taxon>
        <taxon>Micromonosporaceae</taxon>
        <taxon>Actinoplanes</taxon>
    </lineage>
</organism>
<dbReference type="RefSeq" id="WP_284918715.1">
    <property type="nucleotide sequence ID" value="NZ_CP126980.1"/>
</dbReference>
<gene>
    <name evidence="2" type="ORF">ACTOB_000833</name>
</gene>
<sequence length="209" mass="22458">MSWLRVHLGVTDGSAVGAGPGRCAARLSDVARFTGLVDLVLACCLRVGPRACVGPGRWDLVMALFIRHPEFLSPAERLRAREPVRSDHTAFDGSWWPDSTDLDIELGVLLPLLDHVRGPVRRLVMSAEDWPAGPDRIVTDLRTVGVDYLTGQSRWTMTVVCVDGGTFTMRVVPPGPSPAAPDGSEAGRDADVWEGEGGGLGLPLQRAAR</sequence>
<evidence type="ECO:0000313" key="3">
    <source>
        <dbReference type="Proteomes" id="UP001240150"/>
    </source>
</evidence>
<accession>A0ABY8WKE1</accession>
<dbReference type="Proteomes" id="UP001240150">
    <property type="component" value="Chromosome"/>
</dbReference>
<evidence type="ECO:0000256" key="1">
    <source>
        <dbReference type="SAM" id="MobiDB-lite"/>
    </source>
</evidence>
<evidence type="ECO:0000313" key="2">
    <source>
        <dbReference type="EMBL" id="WIM97325.1"/>
    </source>
</evidence>
<reference evidence="2 3" key="1">
    <citation type="submission" date="2023-06" db="EMBL/GenBank/DDBJ databases">
        <authorList>
            <person name="Yushchuk O."/>
            <person name="Binda E."/>
            <person name="Ruckert-Reed C."/>
            <person name="Fedorenko V."/>
            <person name="Kalinowski J."/>
            <person name="Marinelli F."/>
        </authorList>
    </citation>
    <scope>NUCLEOTIDE SEQUENCE [LARGE SCALE GENOMIC DNA]</scope>
    <source>
        <strain evidence="2 3">NRRL 3884</strain>
    </source>
</reference>
<proteinExistence type="predicted"/>
<protein>
    <submittedName>
        <fullName evidence="2">DUF5994 family protein</fullName>
    </submittedName>
</protein>
<dbReference type="Pfam" id="PF19457">
    <property type="entry name" value="DUF5994"/>
    <property type="match status" value="1"/>
</dbReference>